<keyword evidence="1" id="KW-0472">Membrane</keyword>
<evidence type="ECO:0000313" key="3">
    <source>
        <dbReference type="EMBL" id="KRG77365.1"/>
    </source>
</evidence>
<protein>
    <submittedName>
        <fullName evidence="3">Membrane protein</fullName>
    </submittedName>
</protein>
<dbReference type="STRING" id="336566.ABB30_07650"/>
<dbReference type="Proteomes" id="UP000050956">
    <property type="component" value="Unassembled WGS sequence"/>
</dbReference>
<name>A0A0R0D6V9_9GAMM</name>
<feature type="transmembrane region" description="Helical" evidence="1">
    <location>
        <begin position="293"/>
        <end position="313"/>
    </location>
</feature>
<keyword evidence="4" id="KW-1185">Reference proteome</keyword>
<dbReference type="AlphaFoldDB" id="A0A0R0D6V9"/>
<keyword evidence="1" id="KW-0812">Transmembrane</keyword>
<feature type="transmembrane region" description="Helical" evidence="1">
    <location>
        <begin position="240"/>
        <end position="273"/>
    </location>
</feature>
<feature type="domain" description="Putative sensor" evidence="2">
    <location>
        <begin position="149"/>
        <end position="328"/>
    </location>
</feature>
<dbReference type="Pfam" id="PF13796">
    <property type="entry name" value="Sensor"/>
    <property type="match status" value="1"/>
</dbReference>
<comment type="caution">
    <text evidence="3">The sequence shown here is derived from an EMBL/GenBank/DDBJ whole genome shotgun (WGS) entry which is preliminary data.</text>
</comment>
<dbReference type="PATRIC" id="fig|336566.3.peg.875"/>
<keyword evidence="1" id="KW-1133">Transmembrane helix</keyword>
<gene>
    <name evidence="3" type="ORF">ABB30_07650</name>
</gene>
<reference evidence="3 4" key="1">
    <citation type="submission" date="2015-05" db="EMBL/GenBank/DDBJ databases">
        <title>Genome sequencing and analysis of members of genus Stenotrophomonas.</title>
        <authorList>
            <person name="Patil P.P."/>
            <person name="Midha S."/>
            <person name="Patil P.B."/>
        </authorList>
    </citation>
    <scope>NUCLEOTIDE SEQUENCE [LARGE SCALE GENOMIC DNA]</scope>
    <source>
        <strain evidence="3 4">DSM 24757</strain>
    </source>
</reference>
<dbReference type="EMBL" id="LDJM01000018">
    <property type="protein sequence ID" value="KRG77365.1"/>
    <property type="molecule type" value="Genomic_DNA"/>
</dbReference>
<feature type="transmembrane region" description="Helical" evidence="1">
    <location>
        <begin position="146"/>
        <end position="166"/>
    </location>
</feature>
<evidence type="ECO:0000313" key="4">
    <source>
        <dbReference type="Proteomes" id="UP000050956"/>
    </source>
</evidence>
<dbReference type="RefSeq" id="WP_057637712.1">
    <property type="nucleotide sequence ID" value="NZ_LDJM01000018.1"/>
</dbReference>
<proteinExistence type="predicted"/>
<dbReference type="InterPro" id="IPR025828">
    <property type="entry name" value="Put_sensor_dom"/>
</dbReference>
<dbReference type="Pfam" id="PF22564">
    <property type="entry name" value="HAAS"/>
    <property type="match status" value="1"/>
</dbReference>
<feature type="transmembrane region" description="Helical" evidence="1">
    <location>
        <begin position="172"/>
        <end position="191"/>
    </location>
</feature>
<sequence length="332" mass="35937">MSQPAHNPQPLPRSVEQYLAQLRQALAGADPALIQDALYDAEEYLRSELAEQAGRDEAQVVAEVAGSYGAPDEVAQIYLQTEVTVNRALRLPALVNPYQPPTPVSVLAEGHDAASGAAPAATPAKRQPGWLRRVFGVYTDPTTYGALFYLLLSLLTGVFYFTWAVVGASLSLSMLILIIGVPLLVLFLGSIRALAFIEGRAVETLLGVRMPRRPNWQDPSTPWLKRIGAMFTDPRTWATLAYFLLMLPLGIAYFSVAVVGLSLSLSTLAAPLLGLLGNGGVYIGGMDLIEHPWTWPLLMLAGAVMLTATLHLARLLGRGHGHLAKHLLVHHR</sequence>
<accession>A0A0R0D6V9</accession>
<organism evidence="3 4">
    <name type="scientific">Stenotrophomonas ginsengisoli</name>
    <dbReference type="NCBI Taxonomy" id="336566"/>
    <lineage>
        <taxon>Bacteria</taxon>
        <taxon>Pseudomonadati</taxon>
        <taxon>Pseudomonadota</taxon>
        <taxon>Gammaproteobacteria</taxon>
        <taxon>Lysobacterales</taxon>
        <taxon>Lysobacteraceae</taxon>
        <taxon>Stenotrophomonas</taxon>
    </lineage>
</organism>
<evidence type="ECO:0000256" key="1">
    <source>
        <dbReference type="SAM" id="Phobius"/>
    </source>
</evidence>
<dbReference type="OrthoDB" id="6271694at2"/>
<evidence type="ECO:0000259" key="2">
    <source>
        <dbReference type="Pfam" id="PF13796"/>
    </source>
</evidence>